<evidence type="ECO:0000313" key="1">
    <source>
        <dbReference type="EMBL" id="PWJ29517.1"/>
    </source>
</evidence>
<comment type="caution">
    <text evidence="1">The sequence shown here is derived from an EMBL/GenBank/DDBJ whole genome shotgun (WGS) entry which is preliminary data.</text>
</comment>
<reference evidence="1 2" key="1">
    <citation type="submission" date="2018-05" db="EMBL/GenBank/DDBJ databases">
        <title>The Hungate 1000. A catalogue of reference genomes from the rumen microbiome.</title>
        <authorList>
            <person name="Kelly W."/>
        </authorList>
    </citation>
    <scope>NUCLEOTIDE SEQUENCE [LARGE SCALE GENOMIC DNA]</scope>
    <source>
        <strain evidence="1 2">NLAE-zl-C242</strain>
    </source>
</reference>
<evidence type="ECO:0000313" key="2">
    <source>
        <dbReference type="Proteomes" id="UP000245845"/>
    </source>
</evidence>
<keyword evidence="2" id="KW-1185">Reference proteome</keyword>
<gene>
    <name evidence="1" type="ORF">A8806_106256</name>
</gene>
<name>A0A2Y9BDG0_9FIRM</name>
<protein>
    <submittedName>
        <fullName evidence="1">Uncharacterized protein</fullName>
    </submittedName>
</protein>
<dbReference type="Proteomes" id="UP000245845">
    <property type="component" value="Unassembled WGS sequence"/>
</dbReference>
<dbReference type="AlphaFoldDB" id="A0A2Y9BDG0"/>
<accession>A0A2Y9BDG0</accession>
<dbReference type="RefSeq" id="WP_109731357.1">
    <property type="nucleotide sequence ID" value="NZ_BAAACK010000026.1"/>
</dbReference>
<dbReference type="EMBL" id="QGDL01000006">
    <property type="protein sequence ID" value="PWJ29517.1"/>
    <property type="molecule type" value="Genomic_DNA"/>
</dbReference>
<organism evidence="1 2">
    <name type="scientific">Faecalicatena orotica</name>
    <dbReference type="NCBI Taxonomy" id="1544"/>
    <lineage>
        <taxon>Bacteria</taxon>
        <taxon>Bacillati</taxon>
        <taxon>Bacillota</taxon>
        <taxon>Clostridia</taxon>
        <taxon>Lachnospirales</taxon>
        <taxon>Lachnospiraceae</taxon>
        <taxon>Faecalicatena</taxon>
    </lineage>
</organism>
<sequence length="93" mass="10989">MKYGYREIRKIGAMELRNLCIKRNWYTCGNNEEYSHLLGDLAEDKENITTDDIIEIAQDIYEHSSKESMIDFEFEDICAEVALTSFTYFEKTK</sequence>
<dbReference type="OrthoDB" id="2065624at2"/>
<proteinExistence type="predicted"/>